<keyword evidence="3" id="KW-1185">Reference proteome</keyword>
<protein>
    <recommendedName>
        <fullName evidence="4">Methyltransferase</fullName>
    </recommendedName>
</protein>
<evidence type="ECO:0000313" key="3">
    <source>
        <dbReference type="Proteomes" id="UP001321760"/>
    </source>
</evidence>
<dbReference type="PANTHER" id="PTHR34598">
    <property type="entry name" value="BLL6449 PROTEIN"/>
    <property type="match status" value="1"/>
</dbReference>
<dbReference type="NCBIfam" id="NF041278">
    <property type="entry name" value="CmcJ_NvfI_EfuI"/>
    <property type="match status" value="1"/>
</dbReference>
<dbReference type="PANTHER" id="PTHR34598:SF3">
    <property type="entry name" value="OXIDOREDUCTASE AN1597"/>
    <property type="match status" value="1"/>
</dbReference>
<accession>A0AAV9G408</accession>
<dbReference type="Proteomes" id="UP001321760">
    <property type="component" value="Unassembled WGS sequence"/>
</dbReference>
<dbReference type="AlphaFoldDB" id="A0AAV9G408"/>
<dbReference type="EMBL" id="MU865997">
    <property type="protein sequence ID" value="KAK4443223.1"/>
    <property type="molecule type" value="Genomic_DNA"/>
</dbReference>
<sequence>MVQANLRFLKRLDLYKWEKPFQLFLNLPADAEDKRQTNLTFEDLPVQIRDIRERDSPPSLDDHGFAVRTFQSSVAYEDMTRPGVVESAYSAEMETLLRIEDESITRVFFFDWRLRSTDSDANHERLNLNDVTKFIGPAIAVHVDQSPAGALHRILLQLPDDATELLQGRVRIINLWKPLLYPVEDYPLAVCDGSTIAEDDLAATDNVRQNYQGESLQVHFNEGQNWYYLSEHRPDEVLLLKMFDSSPTVRSKCCPHGAFKMPDLADTVRPRRSVEVRALVFSPY</sequence>
<dbReference type="GO" id="GO:0016491">
    <property type="term" value="F:oxidoreductase activity"/>
    <property type="evidence" value="ECO:0007669"/>
    <property type="project" value="InterPro"/>
</dbReference>
<comment type="similarity">
    <text evidence="1">Belongs to the asaB hydroxylase/desaturase family.</text>
</comment>
<dbReference type="InterPro" id="IPR044053">
    <property type="entry name" value="AsaB-like"/>
</dbReference>
<evidence type="ECO:0000256" key="1">
    <source>
        <dbReference type="ARBA" id="ARBA00023604"/>
    </source>
</evidence>
<reference evidence="2" key="2">
    <citation type="submission" date="2023-05" db="EMBL/GenBank/DDBJ databases">
        <authorList>
            <consortium name="Lawrence Berkeley National Laboratory"/>
            <person name="Steindorff A."/>
            <person name="Hensen N."/>
            <person name="Bonometti L."/>
            <person name="Westerberg I."/>
            <person name="Brannstrom I.O."/>
            <person name="Guillou S."/>
            <person name="Cros-Aarteil S."/>
            <person name="Calhoun S."/>
            <person name="Haridas S."/>
            <person name="Kuo A."/>
            <person name="Mondo S."/>
            <person name="Pangilinan J."/>
            <person name="Riley R."/>
            <person name="Labutti K."/>
            <person name="Andreopoulos B."/>
            <person name="Lipzen A."/>
            <person name="Chen C."/>
            <person name="Yanf M."/>
            <person name="Daum C."/>
            <person name="Ng V."/>
            <person name="Clum A."/>
            <person name="Ohm R."/>
            <person name="Martin F."/>
            <person name="Silar P."/>
            <person name="Natvig D."/>
            <person name="Lalanne C."/>
            <person name="Gautier V."/>
            <person name="Ament-Velasquez S.L."/>
            <person name="Kruys A."/>
            <person name="Hutchinson M.I."/>
            <person name="Powell A.J."/>
            <person name="Barry K."/>
            <person name="Miller A.N."/>
            <person name="Grigoriev I.V."/>
            <person name="Debuchy R."/>
            <person name="Gladieux P."/>
            <person name="Thoren M.H."/>
            <person name="Johannesson H."/>
        </authorList>
    </citation>
    <scope>NUCLEOTIDE SEQUENCE</scope>
    <source>
        <strain evidence="2">PSN243</strain>
    </source>
</reference>
<evidence type="ECO:0008006" key="4">
    <source>
        <dbReference type="Google" id="ProtNLM"/>
    </source>
</evidence>
<proteinExistence type="inferred from homology"/>
<gene>
    <name evidence="2" type="ORF">QBC34DRAFT_337255</name>
</gene>
<comment type="caution">
    <text evidence="2">The sequence shown here is derived from an EMBL/GenBank/DDBJ whole genome shotgun (WGS) entry which is preliminary data.</text>
</comment>
<evidence type="ECO:0000313" key="2">
    <source>
        <dbReference type="EMBL" id="KAK4443223.1"/>
    </source>
</evidence>
<name>A0AAV9G408_9PEZI</name>
<reference evidence="2" key="1">
    <citation type="journal article" date="2023" name="Mol. Phylogenet. Evol.">
        <title>Genome-scale phylogeny and comparative genomics of the fungal order Sordariales.</title>
        <authorList>
            <person name="Hensen N."/>
            <person name="Bonometti L."/>
            <person name="Westerberg I."/>
            <person name="Brannstrom I.O."/>
            <person name="Guillou S."/>
            <person name="Cros-Aarteil S."/>
            <person name="Calhoun S."/>
            <person name="Haridas S."/>
            <person name="Kuo A."/>
            <person name="Mondo S."/>
            <person name="Pangilinan J."/>
            <person name="Riley R."/>
            <person name="LaButti K."/>
            <person name="Andreopoulos B."/>
            <person name="Lipzen A."/>
            <person name="Chen C."/>
            <person name="Yan M."/>
            <person name="Daum C."/>
            <person name="Ng V."/>
            <person name="Clum A."/>
            <person name="Steindorff A."/>
            <person name="Ohm R.A."/>
            <person name="Martin F."/>
            <person name="Silar P."/>
            <person name="Natvig D.O."/>
            <person name="Lalanne C."/>
            <person name="Gautier V."/>
            <person name="Ament-Velasquez S.L."/>
            <person name="Kruys A."/>
            <person name="Hutchinson M.I."/>
            <person name="Powell A.J."/>
            <person name="Barry K."/>
            <person name="Miller A.N."/>
            <person name="Grigoriev I.V."/>
            <person name="Debuchy R."/>
            <person name="Gladieux P."/>
            <person name="Hiltunen Thoren M."/>
            <person name="Johannesson H."/>
        </authorList>
    </citation>
    <scope>NUCLEOTIDE SEQUENCE</scope>
    <source>
        <strain evidence="2">PSN243</strain>
    </source>
</reference>
<organism evidence="2 3">
    <name type="scientific">Podospora aff. communis PSN243</name>
    <dbReference type="NCBI Taxonomy" id="3040156"/>
    <lineage>
        <taxon>Eukaryota</taxon>
        <taxon>Fungi</taxon>
        <taxon>Dikarya</taxon>
        <taxon>Ascomycota</taxon>
        <taxon>Pezizomycotina</taxon>
        <taxon>Sordariomycetes</taxon>
        <taxon>Sordariomycetidae</taxon>
        <taxon>Sordariales</taxon>
        <taxon>Podosporaceae</taxon>
        <taxon>Podospora</taxon>
    </lineage>
</organism>